<keyword evidence="2" id="KW-1185">Reference proteome</keyword>
<organism evidence="1 2">
    <name type="scientific">Monilinia fructicola</name>
    <name type="common">Brown rot fungus</name>
    <name type="synonym">Ciboria fructicola</name>
    <dbReference type="NCBI Taxonomy" id="38448"/>
    <lineage>
        <taxon>Eukaryota</taxon>
        <taxon>Fungi</taxon>
        <taxon>Dikarya</taxon>
        <taxon>Ascomycota</taxon>
        <taxon>Pezizomycotina</taxon>
        <taxon>Leotiomycetes</taxon>
        <taxon>Helotiales</taxon>
        <taxon>Sclerotiniaceae</taxon>
        <taxon>Monilinia</taxon>
    </lineage>
</organism>
<reference evidence="1 2" key="1">
    <citation type="submission" date="2019-06" db="EMBL/GenBank/DDBJ databases">
        <title>Genome Sequence of the Brown Rot Fungal Pathogen Monilinia fructicola.</title>
        <authorList>
            <person name="De Miccolis Angelini R.M."/>
            <person name="Landi L."/>
            <person name="Abate D."/>
            <person name="Pollastro S."/>
            <person name="Romanazzi G."/>
            <person name="Faretra F."/>
        </authorList>
    </citation>
    <scope>NUCLEOTIDE SEQUENCE [LARGE SCALE GENOMIC DNA]</scope>
    <source>
        <strain evidence="1 2">Mfrc123</strain>
    </source>
</reference>
<gene>
    <name evidence="1" type="ORF">EYC84_011029</name>
</gene>
<evidence type="ECO:0000313" key="1">
    <source>
        <dbReference type="EMBL" id="KAA8565307.1"/>
    </source>
</evidence>
<sequence length="93" mass="10073">MIVKSLPTIFMYYGYMHLSCTKYSIARLTLSSPYFSPASLVSCLSSNYMMTETAVAAVSLSASVIGFIPLAGQILKGCQFVCDRLDDTKGAPK</sequence>
<dbReference type="AlphaFoldDB" id="A0A5M9J925"/>
<name>A0A5M9J925_MONFR</name>
<protein>
    <submittedName>
        <fullName evidence="1">Uncharacterized protein</fullName>
    </submittedName>
</protein>
<comment type="caution">
    <text evidence="1">The sequence shown here is derived from an EMBL/GenBank/DDBJ whole genome shotgun (WGS) entry which is preliminary data.</text>
</comment>
<proteinExistence type="predicted"/>
<accession>A0A5M9J925</accession>
<dbReference type="Proteomes" id="UP000322873">
    <property type="component" value="Unassembled WGS sequence"/>
</dbReference>
<dbReference type="EMBL" id="VICG01000014">
    <property type="protein sequence ID" value="KAA8565307.1"/>
    <property type="molecule type" value="Genomic_DNA"/>
</dbReference>
<evidence type="ECO:0000313" key="2">
    <source>
        <dbReference type="Proteomes" id="UP000322873"/>
    </source>
</evidence>